<dbReference type="InterPro" id="IPR051785">
    <property type="entry name" value="MMCE/EMCE_epimerase"/>
</dbReference>
<dbReference type="AlphaFoldDB" id="A0A1L9TXY2"/>
<dbReference type="GO" id="GO:0046491">
    <property type="term" value="P:L-methylmalonyl-CoA metabolic process"/>
    <property type="evidence" value="ECO:0007669"/>
    <property type="project" value="TreeGrafter"/>
</dbReference>
<dbReference type="GeneID" id="63761878"/>
<dbReference type="InterPro" id="IPR029068">
    <property type="entry name" value="Glyas_Bleomycin-R_OHBP_Dase"/>
</dbReference>
<keyword evidence="4" id="KW-1185">Reference proteome</keyword>
<dbReference type="PANTHER" id="PTHR43048">
    <property type="entry name" value="METHYLMALONYL-COA EPIMERASE"/>
    <property type="match status" value="1"/>
</dbReference>
<dbReference type="GO" id="GO:0004493">
    <property type="term" value="F:methylmalonyl-CoA epimerase activity"/>
    <property type="evidence" value="ECO:0007669"/>
    <property type="project" value="TreeGrafter"/>
</dbReference>
<protein>
    <recommendedName>
        <fullName evidence="2">VOC domain-containing protein</fullName>
    </recommendedName>
</protein>
<dbReference type="InterPro" id="IPR004360">
    <property type="entry name" value="Glyas_Fos-R_dOase_dom"/>
</dbReference>
<dbReference type="Gene3D" id="3.10.180.10">
    <property type="entry name" value="2,3-Dihydroxybiphenyl 1,2-Dioxygenase, domain 1"/>
    <property type="match status" value="1"/>
</dbReference>
<dbReference type="PANTHER" id="PTHR43048:SF6">
    <property type="entry name" value="BLR8189 PROTEIN"/>
    <property type="match status" value="1"/>
</dbReference>
<dbReference type="GO" id="GO:0046872">
    <property type="term" value="F:metal ion binding"/>
    <property type="evidence" value="ECO:0007669"/>
    <property type="project" value="UniProtKB-KW"/>
</dbReference>
<dbReference type="EMBL" id="KV878582">
    <property type="protein sequence ID" value="OJJ64228.1"/>
    <property type="molecule type" value="Genomic_DNA"/>
</dbReference>
<dbReference type="PROSITE" id="PS51819">
    <property type="entry name" value="VOC"/>
    <property type="match status" value="1"/>
</dbReference>
<dbReference type="InterPro" id="IPR037523">
    <property type="entry name" value="VOC_core"/>
</dbReference>
<dbReference type="STRING" id="1036612.A0A1L9TXY2"/>
<evidence type="ECO:0000313" key="4">
    <source>
        <dbReference type="Proteomes" id="UP000184356"/>
    </source>
</evidence>
<dbReference type="RefSeq" id="XP_040708034.1">
    <property type="nucleotide sequence ID" value="XM_040845805.1"/>
</dbReference>
<dbReference type="SUPFAM" id="SSF54593">
    <property type="entry name" value="Glyoxalase/Bleomycin resistance protein/Dihydroxybiphenyl dioxygenase"/>
    <property type="match status" value="1"/>
</dbReference>
<sequence length="186" mass="20394">MTQQVSASTILVCLHLIQTQTTNRVFNHVAVSVPDCKAAVAWYSKVFGFELVGNQIHHIARSSRPTDPIFSIYPASLQEVNMAYMSTGNGVGFEVFEFTDPKSFVPQQEGGFEYYRGGFFHVCVTDSEPDGLAERIVEAGGRRIGTTVHPVKGVVCLYAADPWGNVVEVLDASFDRMATLASKGKR</sequence>
<accession>A0A1L9TXY2</accession>
<organism evidence="3 4">
    <name type="scientific">Aspergillus sydowii CBS 593.65</name>
    <dbReference type="NCBI Taxonomy" id="1036612"/>
    <lineage>
        <taxon>Eukaryota</taxon>
        <taxon>Fungi</taxon>
        <taxon>Dikarya</taxon>
        <taxon>Ascomycota</taxon>
        <taxon>Pezizomycotina</taxon>
        <taxon>Eurotiomycetes</taxon>
        <taxon>Eurotiomycetidae</taxon>
        <taxon>Eurotiales</taxon>
        <taxon>Aspergillaceae</taxon>
        <taxon>Aspergillus</taxon>
        <taxon>Aspergillus subgen. Nidulantes</taxon>
    </lineage>
</organism>
<dbReference type="OrthoDB" id="16820at2759"/>
<dbReference type="Pfam" id="PF00903">
    <property type="entry name" value="Glyoxalase"/>
    <property type="match status" value="1"/>
</dbReference>
<keyword evidence="1" id="KW-0479">Metal-binding</keyword>
<feature type="domain" description="VOC" evidence="2">
    <location>
        <begin position="25"/>
        <end position="172"/>
    </location>
</feature>
<evidence type="ECO:0000259" key="2">
    <source>
        <dbReference type="PROSITE" id="PS51819"/>
    </source>
</evidence>
<proteinExistence type="predicted"/>
<evidence type="ECO:0000256" key="1">
    <source>
        <dbReference type="ARBA" id="ARBA00022723"/>
    </source>
</evidence>
<dbReference type="VEuPathDB" id="FungiDB:ASPSYDRAFT_38913"/>
<name>A0A1L9TXY2_9EURO</name>
<reference evidence="4" key="1">
    <citation type="journal article" date="2017" name="Genome Biol.">
        <title>Comparative genomics reveals high biological diversity and specific adaptations in the industrially and medically important fungal genus Aspergillus.</title>
        <authorList>
            <person name="de Vries R.P."/>
            <person name="Riley R."/>
            <person name="Wiebenga A."/>
            <person name="Aguilar-Osorio G."/>
            <person name="Amillis S."/>
            <person name="Uchima C.A."/>
            <person name="Anderluh G."/>
            <person name="Asadollahi M."/>
            <person name="Askin M."/>
            <person name="Barry K."/>
            <person name="Battaglia E."/>
            <person name="Bayram O."/>
            <person name="Benocci T."/>
            <person name="Braus-Stromeyer S.A."/>
            <person name="Caldana C."/>
            <person name="Canovas D."/>
            <person name="Cerqueira G.C."/>
            <person name="Chen F."/>
            <person name="Chen W."/>
            <person name="Choi C."/>
            <person name="Clum A."/>
            <person name="Dos Santos R.A."/>
            <person name="Damasio A.R."/>
            <person name="Diallinas G."/>
            <person name="Emri T."/>
            <person name="Fekete E."/>
            <person name="Flipphi M."/>
            <person name="Freyberg S."/>
            <person name="Gallo A."/>
            <person name="Gournas C."/>
            <person name="Habgood R."/>
            <person name="Hainaut M."/>
            <person name="Harispe M.L."/>
            <person name="Henrissat B."/>
            <person name="Hilden K.S."/>
            <person name="Hope R."/>
            <person name="Hossain A."/>
            <person name="Karabika E."/>
            <person name="Karaffa L."/>
            <person name="Karanyi Z."/>
            <person name="Krasevec N."/>
            <person name="Kuo A."/>
            <person name="Kusch H."/>
            <person name="LaButti K."/>
            <person name="Lagendijk E.L."/>
            <person name="Lapidus A."/>
            <person name="Levasseur A."/>
            <person name="Lindquist E."/>
            <person name="Lipzen A."/>
            <person name="Logrieco A.F."/>
            <person name="MacCabe A."/>
            <person name="Maekelae M.R."/>
            <person name="Malavazi I."/>
            <person name="Melin P."/>
            <person name="Meyer V."/>
            <person name="Mielnichuk N."/>
            <person name="Miskei M."/>
            <person name="Molnar A.P."/>
            <person name="Mule G."/>
            <person name="Ngan C.Y."/>
            <person name="Orejas M."/>
            <person name="Orosz E."/>
            <person name="Ouedraogo J.P."/>
            <person name="Overkamp K.M."/>
            <person name="Park H.-S."/>
            <person name="Perrone G."/>
            <person name="Piumi F."/>
            <person name="Punt P.J."/>
            <person name="Ram A.F."/>
            <person name="Ramon A."/>
            <person name="Rauscher S."/>
            <person name="Record E."/>
            <person name="Riano-Pachon D.M."/>
            <person name="Robert V."/>
            <person name="Roehrig J."/>
            <person name="Ruller R."/>
            <person name="Salamov A."/>
            <person name="Salih N.S."/>
            <person name="Samson R.A."/>
            <person name="Sandor E."/>
            <person name="Sanguinetti M."/>
            <person name="Schuetze T."/>
            <person name="Sepcic K."/>
            <person name="Shelest E."/>
            <person name="Sherlock G."/>
            <person name="Sophianopoulou V."/>
            <person name="Squina F.M."/>
            <person name="Sun H."/>
            <person name="Susca A."/>
            <person name="Todd R.B."/>
            <person name="Tsang A."/>
            <person name="Unkles S.E."/>
            <person name="van de Wiele N."/>
            <person name="van Rossen-Uffink D."/>
            <person name="Oliveira J.V."/>
            <person name="Vesth T.C."/>
            <person name="Visser J."/>
            <person name="Yu J.-H."/>
            <person name="Zhou M."/>
            <person name="Andersen M.R."/>
            <person name="Archer D.B."/>
            <person name="Baker S.E."/>
            <person name="Benoit I."/>
            <person name="Brakhage A.A."/>
            <person name="Braus G.H."/>
            <person name="Fischer R."/>
            <person name="Frisvad J.C."/>
            <person name="Goldman G.H."/>
            <person name="Houbraken J."/>
            <person name="Oakley B."/>
            <person name="Pocsi I."/>
            <person name="Scazzocchio C."/>
            <person name="Seiboth B."/>
            <person name="vanKuyk P.A."/>
            <person name="Wortman J."/>
            <person name="Dyer P.S."/>
            <person name="Grigoriev I.V."/>
        </authorList>
    </citation>
    <scope>NUCLEOTIDE SEQUENCE [LARGE SCALE GENOMIC DNA]</scope>
    <source>
        <strain evidence="4">CBS 593.65</strain>
    </source>
</reference>
<evidence type="ECO:0000313" key="3">
    <source>
        <dbReference type="EMBL" id="OJJ64228.1"/>
    </source>
</evidence>
<dbReference type="Proteomes" id="UP000184356">
    <property type="component" value="Unassembled WGS sequence"/>
</dbReference>
<gene>
    <name evidence="3" type="ORF">ASPSYDRAFT_38913</name>
</gene>